<keyword evidence="2" id="KW-1185">Reference proteome</keyword>
<organism evidence="1 2">
    <name type="scientific">Paenibacillus elgii</name>
    <dbReference type="NCBI Taxonomy" id="189691"/>
    <lineage>
        <taxon>Bacteria</taxon>
        <taxon>Bacillati</taxon>
        <taxon>Bacillota</taxon>
        <taxon>Bacilli</taxon>
        <taxon>Bacillales</taxon>
        <taxon>Paenibacillaceae</taxon>
        <taxon>Paenibacillus</taxon>
    </lineage>
</organism>
<reference evidence="2" key="1">
    <citation type="submission" date="2016-01" db="EMBL/GenBank/DDBJ databases">
        <title>Draft genome of Chromobacterium sp. F49.</title>
        <authorList>
            <person name="Hong K.W."/>
        </authorList>
    </citation>
    <scope>NUCLEOTIDE SEQUENCE [LARGE SCALE GENOMIC DNA]</scope>
    <source>
        <strain evidence="2">M63</strain>
    </source>
</reference>
<dbReference type="Gene3D" id="3.40.50.150">
    <property type="entry name" value="Vaccinia Virus protein VP39"/>
    <property type="match status" value="1"/>
</dbReference>
<dbReference type="AlphaFoldDB" id="A0A161UST5"/>
<dbReference type="Proteomes" id="UP000076563">
    <property type="component" value="Unassembled WGS sequence"/>
</dbReference>
<comment type="caution">
    <text evidence="1">The sequence shown here is derived from an EMBL/GenBank/DDBJ whole genome shotgun (WGS) entry which is preliminary data.</text>
</comment>
<evidence type="ECO:0000313" key="1">
    <source>
        <dbReference type="EMBL" id="KZE80761.1"/>
    </source>
</evidence>
<dbReference type="OrthoDB" id="2364857at2"/>
<dbReference type="SUPFAM" id="SSF53335">
    <property type="entry name" value="S-adenosyl-L-methionine-dependent methyltransferases"/>
    <property type="match status" value="1"/>
</dbReference>
<accession>A0A161UST5</accession>
<dbReference type="EMBL" id="LQRA01000046">
    <property type="protein sequence ID" value="KZE80761.1"/>
    <property type="molecule type" value="Genomic_DNA"/>
</dbReference>
<proteinExistence type="predicted"/>
<dbReference type="InterPro" id="IPR029063">
    <property type="entry name" value="SAM-dependent_MTases_sf"/>
</dbReference>
<evidence type="ECO:0000313" key="2">
    <source>
        <dbReference type="Proteomes" id="UP000076563"/>
    </source>
</evidence>
<name>A0A161UST5_9BACL</name>
<evidence type="ECO:0008006" key="3">
    <source>
        <dbReference type="Google" id="ProtNLM"/>
    </source>
</evidence>
<gene>
    <name evidence="1" type="ORF">AV654_10395</name>
</gene>
<sequence>MRSALYSHKDFLFNTTETLIAGDRIFVGNQQDEFALGGLLNKGDRILLLGLGYGGSLRSLLIGNQNVEITAIDYNLNSLNACKLLMDDIFPTLNRKIRYIHGNAAHFSDLIDGKFDVICIDLYNSTGYPEFVFNHAYWEMVFESLHDTGILLINSWGLPTHLSPLKGKTVHIRLLQSLSNTFKRVYALPYRRCTTFILSKKLVKPKINNFKITNNVCELDGIILNLFPLRWSHADLITIPSIDCSLVSGEQNKIYSELELRWEVFLKNLNSALKECGYKKIENNELKQFVYDPIRATEVTELLLLQSKPEAFFIPVAIGTYAFYDSAGLEWYINWILTRGEKLIRLNEKWFINIILWQCLALMTNPFTKCSNRINDIDFWIRNKLLNEDKLKNTRHLTRIK</sequence>
<protein>
    <recommendedName>
        <fullName evidence="3">PABS domain-containing protein</fullName>
    </recommendedName>
</protein>
<dbReference type="RefSeq" id="WP_063179270.1">
    <property type="nucleotide sequence ID" value="NZ_LQRA01000046.1"/>
</dbReference>